<gene>
    <name evidence="2" type="ORF">C4D60_Mb07t26570</name>
</gene>
<dbReference type="PANTHER" id="PTHR31151">
    <property type="entry name" value="PROLINE-TRNA LIGASE (DUF1680)"/>
    <property type="match status" value="1"/>
</dbReference>
<evidence type="ECO:0000259" key="1">
    <source>
        <dbReference type="Pfam" id="PF05270"/>
    </source>
</evidence>
<evidence type="ECO:0000313" key="3">
    <source>
        <dbReference type="Proteomes" id="UP000317650"/>
    </source>
</evidence>
<protein>
    <recommendedName>
        <fullName evidence="1">Alpha-L-arabinofuranosidase B arabinose-binding domain-containing protein</fullName>
    </recommendedName>
</protein>
<keyword evidence="3" id="KW-1185">Reference proteome</keyword>
<dbReference type="InterPro" id="IPR036195">
    <property type="entry name" value="AbfB_ABD_sf"/>
</dbReference>
<dbReference type="GO" id="GO:0046556">
    <property type="term" value="F:alpha-L-arabinofuranosidase activity"/>
    <property type="evidence" value="ECO:0007669"/>
    <property type="project" value="InterPro"/>
</dbReference>
<comment type="caution">
    <text evidence="2">The sequence shown here is derived from an EMBL/GenBank/DDBJ whole genome shotgun (WGS) entry which is preliminary data.</text>
</comment>
<feature type="domain" description="Alpha-L-arabinofuranosidase B arabinose-binding" evidence="1">
    <location>
        <begin position="163"/>
        <end position="270"/>
    </location>
</feature>
<dbReference type="CDD" id="cd23265">
    <property type="entry name" value="beta-trefoil_ABD_ABFB-like"/>
    <property type="match status" value="1"/>
</dbReference>
<organism evidence="2 3">
    <name type="scientific">Musa balbisiana</name>
    <name type="common">Banana</name>
    <dbReference type="NCBI Taxonomy" id="52838"/>
    <lineage>
        <taxon>Eukaryota</taxon>
        <taxon>Viridiplantae</taxon>
        <taxon>Streptophyta</taxon>
        <taxon>Embryophyta</taxon>
        <taxon>Tracheophyta</taxon>
        <taxon>Spermatophyta</taxon>
        <taxon>Magnoliopsida</taxon>
        <taxon>Liliopsida</taxon>
        <taxon>Zingiberales</taxon>
        <taxon>Musaceae</taxon>
        <taxon>Musa</taxon>
    </lineage>
</organism>
<dbReference type="Gene3D" id="2.80.10.50">
    <property type="match status" value="1"/>
</dbReference>
<dbReference type="SUPFAM" id="SSF110221">
    <property type="entry name" value="AbfB domain"/>
    <property type="match status" value="1"/>
</dbReference>
<dbReference type="Proteomes" id="UP000317650">
    <property type="component" value="Chromosome 7"/>
</dbReference>
<dbReference type="Pfam" id="PF05270">
    <property type="entry name" value="AbfB"/>
    <property type="match status" value="1"/>
</dbReference>
<evidence type="ECO:0000313" key="2">
    <source>
        <dbReference type="EMBL" id="THU61748.1"/>
    </source>
</evidence>
<dbReference type="GO" id="GO:0046373">
    <property type="term" value="P:L-arabinose metabolic process"/>
    <property type="evidence" value="ECO:0007669"/>
    <property type="project" value="InterPro"/>
</dbReference>
<sequence length="337" mass="36025">MTIGNVLSITKTWGSKDLLDLSLPIGVRTEAIQDDRPEFSSLRAVLFGPYLLVGLSSGEWELGKQDVARGLSDWILPVPDDHRLQLVSLTQGSCGGTTFLSGLNASGLDATRLLTMAAPPKLGTNAAAQATFRLVYTDQKAVPPIASRQAVIGRVVLLEPFDLPDKVVSHQGAGKGLIISVTADVPPDRTASVFRVVEGLDGTSTTISLEADSTPGCFVHHDCVSGDGVRLVCPANDADRNGAAFRTAASFTFGNGLSGYHPISFTAKGTKRSFLLQPLLSLRDETYTTYFNVGGTFWYCPRGPKQADTTMQTWNFKSDVAHSTHVAGSRPSPPPYE</sequence>
<reference evidence="2 3" key="1">
    <citation type="journal article" date="2019" name="Nat. Plants">
        <title>Genome sequencing of Musa balbisiana reveals subgenome evolution and function divergence in polyploid bananas.</title>
        <authorList>
            <person name="Yao X."/>
        </authorList>
    </citation>
    <scope>NUCLEOTIDE SEQUENCE [LARGE SCALE GENOMIC DNA]</scope>
    <source>
        <strain evidence="3">cv. DH-PKW</strain>
        <tissue evidence="2">Leaves</tissue>
    </source>
</reference>
<dbReference type="PANTHER" id="PTHR31151:SF0">
    <property type="entry name" value="PROLINE-TRNA LIGASE (DUF1680)"/>
    <property type="match status" value="1"/>
</dbReference>
<dbReference type="InterPro" id="IPR007934">
    <property type="entry name" value="AbfB_ABD"/>
</dbReference>
<name>A0A4S8JI74_MUSBA</name>
<dbReference type="EMBL" id="PYDT01000005">
    <property type="protein sequence ID" value="THU61748.1"/>
    <property type="molecule type" value="Genomic_DNA"/>
</dbReference>
<accession>A0A4S8JI74</accession>
<proteinExistence type="predicted"/>
<dbReference type="AlphaFoldDB" id="A0A4S8JI74"/>